<dbReference type="PANTHER" id="PTHR43976">
    <property type="entry name" value="SHORT CHAIN DEHYDROGENASE"/>
    <property type="match status" value="1"/>
</dbReference>
<reference evidence="4 5" key="1">
    <citation type="submission" date="2019-03" db="EMBL/GenBank/DDBJ databases">
        <title>Genomic Encyclopedia of Type Strains, Phase IV (KMG-IV): sequencing the most valuable type-strain genomes for metagenomic binning, comparative biology and taxonomic classification.</title>
        <authorList>
            <person name="Goeker M."/>
        </authorList>
    </citation>
    <scope>NUCLEOTIDE SEQUENCE [LARGE SCALE GENOMIC DNA]</scope>
    <source>
        <strain evidence="4 5">DSM 45775</strain>
    </source>
</reference>
<keyword evidence="2" id="KW-0560">Oxidoreductase</keyword>
<evidence type="ECO:0000256" key="2">
    <source>
        <dbReference type="ARBA" id="ARBA00023002"/>
    </source>
</evidence>
<dbReference type="InterPro" id="IPR036291">
    <property type="entry name" value="NAD(P)-bd_dom_sf"/>
</dbReference>
<sequence>MTGPDPDAPSGVRAGRLQPARTTPRKAAMSHATTTRTWFVTGATSGIGRALTALALQRGEQVAAVARHSAALTDLHAEHGERLLPVEADVREEQSVRRAVEATLAAFGRIDVVANNAGYGLFGAVEEATDVQVRAVFDTNVFGVLNVLRATLPVLRRQGSGHLLEGSSLYGQSAHPGVGLLAATKYAVEGLTDALVAEVAPLGIAVTLVQPGPTASAFLTNLDTTGTLADYDGTVRAVQKALAERPPDAFSAPERIAEGMLAAADADRPPLRLALGASGARDMRAALEARLAELDEWRAVTDAVDA</sequence>
<evidence type="ECO:0000313" key="5">
    <source>
        <dbReference type="Proteomes" id="UP000295705"/>
    </source>
</evidence>
<proteinExistence type="inferred from homology"/>
<evidence type="ECO:0000256" key="3">
    <source>
        <dbReference type="SAM" id="MobiDB-lite"/>
    </source>
</evidence>
<evidence type="ECO:0000313" key="4">
    <source>
        <dbReference type="EMBL" id="TDQ60956.1"/>
    </source>
</evidence>
<comment type="similarity">
    <text evidence="1">Belongs to the short-chain dehydrogenases/reductases (SDR) family.</text>
</comment>
<comment type="caution">
    <text evidence="4">The sequence shown here is derived from an EMBL/GenBank/DDBJ whole genome shotgun (WGS) entry which is preliminary data.</text>
</comment>
<dbReference type="InterPro" id="IPR051911">
    <property type="entry name" value="SDR_oxidoreductase"/>
</dbReference>
<accession>A0A4R6VHZ3</accession>
<dbReference type="Pfam" id="PF00106">
    <property type="entry name" value="adh_short"/>
    <property type="match status" value="1"/>
</dbReference>
<name>A0A4R6VHZ3_9PSEU</name>
<protein>
    <submittedName>
        <fullName evidence="4">Short-subunit dehydrogenase</fullName>
    </submittedName>
</protein>
<dbReference type="Gene3D" id="3.40.50.720">
    <property type="entry name" value="NAD(P)-binding Rossmann-like Domain"/>
    <property type="match status" value="1"/>
</dbReference>
<dbReference type="GO" id="GO:0016491">
    <property type="term" value="F:oxidoreductase activity"/>
    <property type="evidence" value="ECO:0007669"/>
    <property type="project" value="UniProtKB-KW"/>
</dbReference>
<dbReference type="SUPFAM" id="SSF51735">
    <property type="entry name" value="NAD(P)-binding Rossmann-fold domains"/>
    <property type="match status" value="1"/>
</dbReference>
<dbReference type="EMBL" id="SNYO01000003">
    <property type="protein sequence ID" value="TDQ60956.1"/>
    <property type="molecule type" value="Genomic_DNA"/>
</dbReference>
<gene>
    <name evidence="4" type="ORF">EV188_103460</name>
</gene>
<dbReference type="AlphaFoldDB" id="A0A4R6VHZ3"/>
<dbReference type="Proteomes" id="UP000295705">
    <property type="component" value="Unassembled WGS sequence"/>
</dbReference>
<evidence type="ECO:0000256" key="1">
    <source>
        <dbReference type="ARBA" id="ARBA00006484"/>
    </source>
</evidence>
<dbReference type="PRINTS" id="PR00081">
    <property type="entry name" value="GDHRDH"/>
</dbReference>
<dbReference type="CDD" id="cd05374">
    <property type="entry name" value="17beta-HSD-like_SDR_c"/>
    <property type="match status" value="1"/>
</dbReference>
<dbReference type="RefSeq" id="WP_341770758.1">
    <property type="nucleotide sequence ID" value="NZ_SNYO01000003.1"/>
</dbReference>
<dbReference type="PANTHER" id="PTHR43976:SF16">
    <property type="entry name" value="SHORT-CHAIN DEHYDROGENASE_REDUCTASE FAMILY PROTEIN"/>
    <property type="match status" value="1"/>
</dbReference>
<feature type="region of interest" description="Disordered" evidence="3">
    <location>
        <begin position="1"/>
        <end position="33"/>
    </location>
</feature>
<dbReference type="InterPro" id="IPR002347">
    <property type="entry name" value="SDR_fam"/>
</dbReference>
<organism evidence="4 5">
    <name type="scientific">Actinomycetospora succinea</name>
    <dbReference type="NCBI Taxonomy" id="663603"/>
    <lineage>
        <taxon>Bacteria</taxon>
        <taxon>Bacillati</taxon>
        <taxon>Actinomycetota</taxon>
        <taxon>Actinomycetes</taxon>
        <taxon>Pseudonocardiales</taxon>
        <taxon>Pseudonocardiaceae</taxon>
        <taxon>Actinomycetospora</taxon>
    </lineage>
</organism>
<keyword evidence="5" id="KW-1185">Reference proteome</keyword>